<evidence type="ECO:0000313" key="2">
    <source>
        <dbReference type="Proteomes" id="UP001446871"/>
    </source>
</evidence>
<proteinExistence type="predicted"/>
<reference evidence="1 2" key="1">
    <citation type="submission" date="2023-01" db="EMBL/GenBank/DDBJ databases">
        <title>Analysis of 21 Apiospora genomes using comparative genomics revels a genus with tremendous synthesis potential of carbohydrate active enzymes and secondary metabolites.</title>
        <authorList>
            <person name="Sorensen T."/>
        </authorList>
    </citation>
    <scope>NUCLEOTIDE SEQUENCE [LARGE SCALE GENOMIC DNA]</scope>
    <source>
        <strain evidence="1 2">CBS 83171</strain>
    </source>
</reference>
<organism evidence="1 2">
    <name type="scientific">Apiospora saccharicola</name>
    <dbReference type="NCBI Taxonomy" id="335842"/>
    <lineage>
        <taxon>Eukaryota</taxon>
        <taxon>Fungi</taxon>
        <taxon>Dikarya</taxon>
        <taxon>Ascomycota</taxon>
        <taxon>Pezizomycotina</taxon>
        <taxon>Sordariomycetes</taxon>
        <taxon>Xylariomycetidae</taxon>
        <taxon>Amphisphaeriales</taxon>
        <taxon>Apiosporaceae</taxon>
        <taxon>Apiospora</taxon>
    </lineage>
</organism>
<gene>
    <name evidence="1" type="ORF">PG996_015885</name>
</gene>
<sequence length="71" mass="7624">MPYYRVRTRAPRLAAGLCGIACWKHTGALLVLPCAGGHNNNKNNTTTSAAGASRRPCRDALQTKSFAPVRL</sequence>
<accession>A0ABR1TMD6</accession>
<dbReference type="EMBL" id="JAQQWM010000009">
    <property type="protein sequence ID" value="KAK8047821.1"/>
    <property type="molecule type" value="Genomic_DNA"/>
</dbReference>
<dbReference type="Proteomes" id="UP001446871">
    <property type="component" value="Unassembled WGS sequence"/>
</dbReference>
<evidence type="ECO:0008006" key="3">
    <source>
        <dbReference type="Google" id="ProtNLM"/>
    </source>
</evidence>
<comment type="caution">
    <text evidence="1">The sequence shown here is derived from an EMBL/GenBank/DDBJ whole genome shotgun (WGS) entry which is preliminary data.</text>
</comment>
<protein>
    <recommendedName>
        <fullName evidence="3">Secreted protein</fullName>
    </recommendedName>
</protein>
<keyword evidence="2" id="KW-1185">Reference proteome</keyword>
<evidence type="ECO:0000313" key="1">
    <source>
        <dbReference type="EMBL" id="KAK8047821.1"/>
    </source>
</evidence>
<name>A0ABR1TMD6_9PEZI</name>